<dbReference type="EMBL" id="CP157484">
    <property type="protein sequence ID" value="XBO37111.1"/>
    <property type="molecule type" value="Genomic_DNA"/>
</dbReference>
<feature type="transmembrane region" description="Helical" evidence="1">
    <location>
        <begin position="183"/>
        <end position="203"/>
    </location>
</feature>
<evidence type="ECO:0008006" key="3">
    <source>
        <dbReference type="Google" id="ProtNLM"/>
    </source>
</evidence>
<feature type="transmembrane region" description="Helical" evidence="1">
    <location>
        <begin position="257"/>
        <end position="290"/>
    </location>
</feature>
<evidence type="ECO:0000313" key="2">
    <source>
        <dbReference type="EMBL" id="XBO37111.1"/>
    </source>
</evidence>
<name>A0AAU7J9S4_9HYPH</name>
<proteinExistence type="predicted"/>
<feature type="transmembrane region" description="Helical" evidence="1">
    <location>
        <begin position="394"/>
        <end position="412"/>
    </location>
</feature>
<feature type="transmembrane region" description="Helical" evidence="1">
    <location>
        <begin position="215"/>
        <end position="237"/>
    </location>
</feature>
<reference evidence="2" key="1">
    <citation type="submission" date="2024-05" db="EMBL/GenBank/DDBJ databases">
        <authorList>
            <person name="Kim S."/>
            <person name="Heo J."/>
            <person name="Choi H."/>
            <person name="Choi Y."/>
            <person name="Kwon S.-W."/>
            <person name="Kim Y."/>
        </authorList>
    </citation>
    <scope>NUCLEOTIDE SEQUENCE</scope>
    <source>
        <strain evidence="2">KACC 23698</strain>
    </source>
</reference>
<sequence>MFNASTLPVSKTSRAWTPGRISWVWRISVLALLFIGAQVEVGPFQLAVYYLIQDRWTILLAVVLMMGVAALAQRGCGAGLLDRLAASERLPLLMLALAVLAAFAGTHLIFGATPVSYDEVQADFDARVFAAGKLAYPVPEAWRPFIAALGPLFFLRIPDGAAWISAYWPGNAALRALFDSTIGMAWCSPALLGVGLASTYGVARKLWPDRRDAAFIAVLLLGTSSQALVTAMTPYAMTAHLAVNMLWLRLFLQDRPLAHAGAMAVGVLGVGLHQVVFHPLFVAPFILMLLCQKRVRLAAFYMAGYGVALAAWSLYPVWLAWLQTPGAGPSDPIRALLVDRWADGAGQGRFGHGVAFGLTVLNLARLAAWLNPALILLFAVGAPLALAKGALPRAILASVLLTAAAATLALPYQGHGWGWRYSHGVLGSMALVGAMAWLNLTERPDRGEWSSIVAGASLGSLLLLFPLNALHAARFAAPIRDALALIQGAGTDLVVVDGDAVSFGEDLARNRPDLRNTPKILSLEKIPPAALPELCRRGSIAVFDAGAATRLGFIGANGPEPRSPMREAFDAQCKARIL</sequence>
<gene>
    <name evidence="2" type="ORF">ABEG18_15350</name>
</gene>
<feature type="transmembrane region" description="Helical" evidence="1">
    <location>
        <begin position="366"/>
        <end position="387"/>
    </location>
</feature>
<keyword evidence="1" id="KW-0812">Transmembrane</keyword>
<feature type="transmembrane region" description="Helical" evidence="1">
    <location>
        <begin position="418"/>
        <end position="440"/>
    </location>
</feature>
<feature type="transmembrane region" description="Helical" evidence="1">
    <location>
        <begin position="23"/>
        <end position="52"/>
    </location>
</feature>
<dbReference type="RefSeq" id="WP_406853932.1">
    <property type="nucleotide sequence ID" value="NZ_CP157484.1"/>
</dbReference>
<feature type="transmembrane region" description="Helical" evidence="1">
    <location>
        <begin position="452"/>
        <end position="470"/>
    </location>
</feature>
<keyword evidence="1" id="KW-1133">Transmembrane helix</keyword>
<feature type="transmembrane region" description="Helical" evidence="1">
    <location>
        <begin position="58"/>
        <end position="80"/>
    </location>
</feature>
<keyword evidence="1" id="KW-0472">Membrane</keyword>
<feature type="transmembrane region" description="Helical" evidence="1">
    <location>
        <begin position="92"/>
        <end position="110"/>
    </location>
</feature>
<organism evidence="2">
    <name type="scientific">Alsobacter sp. KACC 23698</name>
    <dbReference type="NCBI Taxonomy" id="3149229"/>
    <lineage>
        <taxon>Bacteria</taxon>
        <taxon>Pseudomonadati</taxon>
        <taxon>Pseudomonadota</taxon>
        <taxon>Alphaproteobacteria</taxon>
        <taxon>Hyphomicrobiales</taxon>
        <taxon>Alsobacteraceae</taxon>
        <taxon>Alsobacter</taxon>
    </lineage>
</organism>
<dbReference type="AlphaFoldDB" id="A0AAU7J9S4"/>
<feature type="transmembrane region" description="Helical" evidence="1">
    <location>
        <begin position="297"/>
        <end position="315"/>
    </location>
</feature>
<protein>
    <recommendedName>
        <fullName evidence="3">DUF2029 domain-containing protein</fullName>
    </recommendedName>
</protein>
<evidence type="ECO:0000256" key="1">
    <source>
        <dbReference type="SAM" id="Phobius"/>
    </source>
</evidence>
<accession>A0AAU7J9S4</accession>